<organism evidence="4 6">
    <name type="scientific">Venturia inaequalis</name>
    <name type="common">Apple scab fungus</name>
    <dbReference type="NCBI Taxonomy" id="5025"/>
    <lineage>
        <taxon>Eukaryota</taxon>
        <taxon>Fungi</taxon>
        <taxon>Dikarya</taxon>
        <taxon>Ascomycota</taxon>
        <taxon>Pezizomycotina</taxon>
        <taxon>Dothideomycetes</taxon>
        <taxon>Pleosporomycetidae</taxon>
        <taxon>Venturiales</taxon>
        <taxon>Venturiaceae</taxon>
        <taxon>Venturia</taxon>
    </lineage>
</organism>
<keyword evidence="2" id="KW-0732">Signal</keyword>
<dbReference type="EMBL" id="WNWS01000077">
    <property type="protein sequence ID" value="KAE9982319.1"/>
    <property type="molecule type" value="Genomic_DNA"/>
</dbReference>
<dbReference type="EMBL" id="WNWR01000143">
    <property type="protein sequence ID" value="KAE9990304.1"/>
    <property type="molecule type" value="Genomic_DNA"/>
</dbReference>
<evidence type="ECO:0000256" key="1">
    <source>
        <dbReference type="SAM" id="MobiDB-lite"/>
    </source>
</evidence>
<evidence type="ECO:0000313" key="4">
    <source>
        <dbReference type="EMBL" id="KAE9990304.1"/>
    </source>
</evidence>
<evidence type="ECO:0000313" key="3">
    <source>
        <dbReference type="EMBL" id="KAE9982319.1"/>
    </source>
</evidence>
<reference evidence="4 6" key="1">
    <citation type="submission" date="2019-07" db="EMBL/GenBank/DDBJ databases">
        <title>Venturia inaequalis Genome Resource.</title>
        <authorList>
            <person name="Lichtner F.J."/>
        </authorList>
    </citation>
    <scope>NUCLEOTIDE SEQUENCE [LARGE SCALE GENOMIC DNA]</scope>
    <source>
        <strain evidence="3 5">120213</strain>
        <strain evidence="4 6">DMI_063113</strain>
    </source>
</reference>
<feature type="signal peptide" evidence="2">
    <location>
        <begin position="1"/>
        <end position="20"/>
    </location>
</feature>
<accession>A0A8H3VP21</accession>
<evidence type="ECO:0000313" key="6">
    <source>
        <dbReference type="Proteomes" id="UP000490939"/>
    </source>
</evidence>
<keyword evidence="6" id="KW-1185">Reference proteome</keyword>
<name>A0A8H3VP21_VENIN</name>
<sequence>MFSIKSLFIAVVGLSTLTLAAPIETAPTNTTAIADGCKDAYRGEHGACEDARDQKHAGEREEHRGEREIHNGNVGQGLADMLHGIGNQAIGQGRECASGGRC</sequence>
<evidence type="ECO:0000256" key="2">
    <source>
        <dbReference type="SAM" id="SignalP"/>
    </source>
</evidence>
<feature type="region of interest" description="Disordered" evidence="1">
    <location>
        <begin position="50"/>
        <end position="76"/>
    </location>
</feature>
<evidence type="ECO:0000313" key="5">
    <source>
        <dbReference type="Proteomes" id="UP000447873"/>
    </source>
</evidence>
<dbReference type="Proteomes" id="UP000447873">
    <property type="component" value="Unassembled WGS sequence"/>
</dbReference>
<feature type="compositionally biased region" description="Basic and acidic residues" evidence="1">
    <location>
        <begin position="50"/>
        <end position="70"/>
    </location>
</feature>
<comment type="caution">
    <text evidence="4">The sequence shown here is derived from an EMBL/GenBank/DDBJ whole genome shotgun (WGS) entry which is preliminary data.</text>
</comment>
<proteinExistence type="predicted"/>
<protein>
    <submittedName>
        <fullName evidence="4">Uncharacterized protein</fullName>
    </submittedName>
</protein>
<dbReference type="AlphaFoldDB" id="A0A8H3VP21"/>
<feature type="chain" id="PRO_5044690926" evidence="2">
    <location>
        <begin position="21"/>
        <end position="102"/>
    </location>
</feature>
<dbReference type="Proteomes" id="UP000490939">
    <property type="component" value="Unassembled WGS sequence"/>
</dbReference>
<gene>
    <name evidence="4" type="ORF">EG327_001588</name>
    <name evidence="3" type="ORF">EG328_010979</name>
</gene>